<dbReference type="EMBL" id="PZQS01000012">
    <property type="protein sequence ID" value="PVD21044.1"/>
    <property type="molecule type" value="Genomic_DNA"/>
</dbReference>
<name>A0A2T7NIQ4_POMCA</name>
<dbReference type="InterPro" id="IPR013579">
    <property type="entry name" value="FAST_2"/>
</dbReference>
<feature type="region of interest" description="Disordered" evidence="1">
    <location>
        <begin position="579"/>
        <end position="598"/>
    </location>
</feature>
<dbReference type="Proteomes" id="UP000245119">
    <property type="component" value="Linkage Group LG12"/>
</dbReference>
<proteinExistence type="predicted"/>
<dbReference type="InterPro" id="IPR013584">
    <property type="entry name" value="RAP"/>
</dbReference>
<dbReference type="PROSITE" id="PS51286">
    <property type="entry name" value="RAP"/>
    <property type="match status" value="1"/>
</dbReference>
<dbReference type="InterPro" id="IPR016024">
    <property type="entry name" value="ARM-type_fold"/>
</dbReference>
<accession>A0A2T7NIQ4</accession>
<evidence type="ECO:0000313" key="3">
    <source>
        <dbReference type="EMBL" id="PVD21044.1"/>
    </source>
</evidence>
<sequence length="598" mass="69383">MNSSSDLGINTVGTYLRFVCKVSFRISKNLLQEIRLAATKALDECQDFDLLESHHIAEVCHNAKRLGCYSGDLVTKMQIRSLDLLRGKQRPLHIRHITNLLFAFTQNSSSDIKKEITELLIKNIDDADVLILSNLADCIMELELYDPELMALFHWKVIQNIDNIAQYITRLVKILRLLRKRQEFDAVFNQKIAEVLLKLLSSRQRFDSTFVIITACFVLPTVRTLIPNMLMECLSTILPRCNLSHTLLILSGLEKMKGPWLRSLHNQVLEIRANIQENILGKIESATQANQLAHLIKCLHIKSQKKDFMLLDQIMSYYPRLTKAMTHHDYLKTVQAFKYLSHPYYHPEVFEDLIQYMKKNIPEVGFTGVLDLVSVLANAGYRPQDFDSFADCTIQILTDAMKAENYLGQVFLAHYLSIMQIFPDNVLGQIFTFDFLEEIDRIIEDFPRIWPFVEEAENIVREVVGGSHYIQKNVYSPYFHPINFEVVLDADGKPVAKSALQQVHSNDMQYERVAFQLILNQHLCSNSQHRRGIYIRDRRHLEILGYRVEEVSRYEWNSMALSDWTSRADFVRSKIFRSEQKGHSQELFSQRESSPSQN</sequence>
<protein>
    <recommendedName>
        <fullName evidence="2">RAP domain-containing protein</fullName>
    </recommendedName>
</protein>
<feature type="compositionally biased region" description="Polar residues" evidence="1">
    <location>
        <begin position="586"/>
        <end position="598"/>
    </location>
</feature>
<comment type="caution">
    <text evidence="3">The sequence shown here is derived from an EMBL/GenBank/DDBJ whole genome shotgun (WGS) entry which is preliminary data.</text>
</comment>
<keyword evidence="4" id="KW-1185">Reference proteome</keyword>
<dbReference type="Pfam" id="PF08368">
    <property type="entry name" value="FAST_2"/>
    <property type="match status" value="1"/>
</dbReference>
<dbReference type="SUPFAM" id="SSF48371">
    <property type="entry name" value="ARM repeat"/>
    <property type="match status" value="1"/>
</dbReference>
<evidence type="ECO:0000313" key="4">
    <source>
        <dbReference type="Proteomes" id="UP000245119"/>
    </source>
</evidence>
<feature type="domain" description="RAP" evidence="2">
    <location>
        <begin position="513"/>
        <end position="573"/>
    </location>
</feature>
<evidence type="ECO:0000256" key="1">
    <source>
        <dbReference type="SAM" id="MobiDB-lite"/>
    </source>
</evidence>
<dbReference type="OrthoDB" id="385235at2759"/>
<evidence type="ECO:0000259" key="2">
    <source>
        <dbReference type="PROSITE" id="PS51286"/>
    </source>
</evidence>
<dbReference type="AlphaFoldDB" id="A0A2T7NIQ4"/>
<dbReference type="Pfam" id="PF08373">
    <property type="entry name" value="RAP"/>
    <property type="match status" value="1"/>
</dbReference>
<dbReference type="SMART" id="SM00952">
    <property type="entry name" value="RAP"/>
    <property type="match status" value="1"/>
</dbReference>
<organism evidence="3 4">
    <name type="scientific">Pomacea canaliculata</name>
    <name type="common">Golden apple snail</name>
    <dbReference type="NCBI Taxonomy" id="400727"/>
    <lineage>
        <taxon>Eukaryota</taxon>
        <taxon>Metazoa</taxon>
        <taxon>Spiralia</taxon>
        <taxon>Lophotrochozoa</taxon>
        <taxon>Mollusca</taxon>
        <taxon>Gastropoda</taxon>
        <taxon>Caenogastropoda</taxon>
        <taxon>Architaenioglossa</taxon>
        <taxon>Ampullarioidea</taxon>
        <taxon>Ampullariidae</taxon>
        <taxon>Pomacea</taxon>
    </lineage>
</organism>
<gene>
    <name evidence="3" type="ORF">C0Q70_19210</name>
</gene>
<reference evidence="3 4" key="1">
    <citation type="submission" date="2018-04" db="EMBL/GenBank/DDBJ databases">
        <title>The genome of golden apple snail Pomacea canaliculata provides insight into stress tolerance and invasive adaptation.</title>
        <authorList>
            <person name="Liu C."/>
            <person name="Liu B."/>
            <person name="Ren Y."/>
            <person name="Zhang Y."/>
            <person name="Wang H."/>
            <person name="Li S."/>
            <person name="Jiang F."/>
            <person name="Yin L."/>
            <person name="Zhang G."/>
            <person name="Qian W."/>
            <person name="Fan W."/>
        </authorList>
    </citation>
    <scope>NUCLEOTIDE SEQUENCE [LARGE SCALE GENOMIC DNA]</scope>
    <source>
        <strain evidence="3">SZHN2017</strain>
        <tissue evidence="3">Muscle</tissue>
    </source>
</reference>